<accession>A0A9D1GW19</accession>
<proteinExistence type="predicted"/>
<keyword evidence="1" id="KW-1133">Transmembrane helix</keyword>
<evidence type="ECO:0000313" key="3">
    <source>
        <dbReference type="Proteomes" id="UP000886842"/>
    </source>
</evidence>
<name>A0A9D1GW19_9ACTN</name>
<reference evidence="2" key="1">
    <citation type="submission" date="2020-10" db="EMBL/GenBank/DDBJ databases">
        <authorList>
            <person name="Gilroy R."/>
        </authorList>
    </citation>
    <scope>NUCLEOTIDE SEQUENCE</scope>
    <source>
        <strain evidence="2">ChiGjej1B1-24693</strain>
    </source>
</reference>
<dbReference type="PANTHER" id="PTHR28008">
    <property type="entry name" value="DOMAIN PROTEIN, PUTATIVE (AFU_ORTHOLOGUE AFUA_3G10980)-RELATED"/>
    <property type="match status" value="1"/>
</dbReference>
<feature type="transmembrane region" description="Helical" evidence="1">
    <location>
        <begin position="47"/>
        <end position="70"/>
    </location>
</feature>
<organism evidence="2 3">
    <name type="scientific">Candidatus Avipropionibacterium avicola</name>
    <dbReference type="NCBI Taxonomy" id="2840701"/>
    <lineage>
        <taxon>Bacteria</taxon>
        <taxon>Bacillati</taxon>
        <taxon>Actinomycetota</taxon>
        <taxon>Actinomycetes</taxon>
        <taxon>Propionibacteriales</taxon>
        <taxon>Propionibacteriaceae</taxon>
        <taxon>Propionibacteriaceae incertae sedis</taxon>
        <taxon>Candidatus Avipropionibacterium</taxon>
    </lineage>
</organism>
<dbReference type="AlphaFoldDB" id="A0A9D1GW19"/>
<dbReference type="Proteomes" id="UP000886842">
    <property type="component" value="Unassembled WGS sequence"/>
</dbReference>
<protein>
    <submittedName>
        <fullName evidence="2">VanZ family protein</fullName>
    </submittedName>
</protein>
<gene>
    <name evidence="2" type="ORF">IAA98_03135</name>
</gene>
<evidence type="ECO:0000256" key="1">
    <source>
        <dbReference type="SAM" id="Phobius"/>
    </source>
</evidence>
<keyword evidence="1" id="KW-0472">Membrane</keyword>
<sequence>MHRWWRWTLLALGIAAFIVQCYGLYGPPGPPSDSTLPIDKIAHLGGFAVPVALFVGARVSIGWVCGLAVVQAVASELVQWRFLPQRSGDPLDLLADLLGIGIGVLVGLLLRRMARRARSVSDPAPDRSTP</sequence>
<evidence type="ECO:0000313" key="2">
    <source>
        <dbReference type="EMBL" id="HIT74556.1"/>
    </source>
</evidence>
<feature type="transmembrane region" description="Helical" evidence="1">
    <location>
        <begin position="91"/>
        <end position="110"/>
    </location>
</feature>
<reference evidence="2" key="2">
    <citation type="journal article" date="2021" name="PeerJ">
        <title>Extensive microbial diversity within the chicken gut microbiome revealed by metagenomics and culture.</title>
        <authorList>
            <person name="Gilroy R."/>
            <person name="Ravi A."/>
            <person name="Getino M."/>
            <person name="Pursley I."/>
            <person name="Horton D.L."/>
            <person name="Alikhan N.F."/>
            <person name="Baker D."/>
            <person name="Gharbi K."/>
            <person name="Hall N."/>
            <person name="Watson M."/>
            <person name="Adriaenssens E.M."/>
            <person name="Foster-Nyarko E."/>
            <person name="Jarju S."/>
            <person name="Secka A."/>
            <person name="Antonio M."/>
            <person name="Oren A."/>
            <person name="Chaudhuri R.R."/>
            <person name="La Ragione R."/>
            <person name="Hildebrand F."/>
            <person name="Pallen M.J."/>
        </authorList>
    </citation>
    <scope>NUCLEOTIDE SEQUENCE</scope>
    <source>
        <strain evidence="2">ChiGjej1B1-24693</strain>
    </source>
</reference>
<keyword evidence="1" id="KW-0812">Transmembrane</keyword>
<comment type="caution">
    <text evidence="2">The sequence shown here is derived from an EMBL/GenBank/DDBJ whole genome shotgun (WGS) entry which is preliminary data.</text>
</comment>
<dbReference type="PANTHER" id="PTHR28008:SF1">
    <property type="entry name" value="DOMAIN PROTEIN, PUTATIVE (AFU_ORTHOLOGUE AFUA_3G10980)-RELATED"/>
    <property type="match status" value="1"/>
</dbReference>
<dbReference type="EMBL" id="DVLP01000088">
    <property type="protein sequence ID" value="HIT74556.1"/>
    <property type="molecule type" value="Genomic_DNA"/>
</dbReference>